<evidence type="ECO:0000256" key="3">
    <source>
        <dbReference type="ARBA" id="ARBA00022679"/>
    </source>
</evidence>
<keyword evidence="7" id="KW-0812">Transmembrane</keyword>
<accession>A0A0C9TAJ8</accession>
<dbReference type="InterPro" id="IPR050390">
    <property type="entry name" value="C5-Methyltransferase"/>
</dbReference>
<dbReference type="AlphaFoldDB" id="A0A0C9TAJ8"/>
<evidence type="ECO:0000256" key="7">
    <source>
        <dbReference type="SAM" id="Phobius"/>
    </source>
</evidence>
<evidence type="ECO:0000256" key="4">
    <source>
        <dbReference type="ARBA" id="ARBA00022691"/>
    </source>
</evidence>
<evidence type="ECO:0000256" key="2">
    <source>
        <dbReference type="ARBA" id="ARBA00022603"/>
    </source>
</evidence>
<dbReference type="Gene3D" id="3.40.50.150">
    <property type="entry name" value="Vaccinia Virus protein VP39"/>
    <property type="match status" value="1"/>
</dbReference>
<protein>
    <recommendedName>
        <fullName evidence="1">DNA (cytosine-5-)-methyltransferase</fullName>
        <ecNumber evidence="1">2.1.1.37</ecNumber>
    </recommendedName>
</protein>
<dbReference type="Pfam" id="PF00145">
    <property type="entry name" value="DNA_methylase"/>
    <property type="match status" value="1"/>
</dbReference>
<sequence>MLRLPKRWLKGILIYFTPVRLGALFLFVRLFLDLNTQFSQNDSALNRHRGDLKRPSLTALSFVDVLRPDFVVLEFVPGMFRSNVNREDVEDVEEYREHIEAGEMKLVLKILRFLGYNVRGRIVNARTYGTPQSRDRFMIVGTIPEYGPLNWPEPTHAFDKTRPPKGRNIRRLTDHLKFQIDNGTGKALHKVVTVEEALSDLPHFDWETPKPLTNEERESHKRRAEVQHIPTLPCEPDGIWGYEEDVFEYASPPMHRFQRVARKDLPYCDEKRFQHYTKHLPKPQVQNVWDVPFLTDADYRHLPQQRLEFSNRDPAGAKARAGFQGGSYTRLEGKGYFHTITTNVGPLAKQDAILHPHCKRILTVRELARAQGFPDDFAFYSTGDNMQDYLNQIGNSVPFGLSAAIGRAIQDLVFQKWQDEKN</sequence>
<dbReference type="Gene3D" id="3.90.120.10">
    <property type="entry name" value="DNA Methylase, subunit A, domain 2"/>
    <property type="match status" value="1"/>
</dbReference>
<feature type="transmembrane region" description="Helical" evidence="7">
    <location>
        <begin position="12"/>
        <end position="32"/>
    </location>
</feature>
<reference evidence="8 9" key="1">
    <citation type="submission" date="2014-06" db="EMBL/GenBank/DDBJ databases">
        <title>Evolutionary Origins and Diversification of the Mycorrhizal Mutualists.</title>
        <authorList>
            <consortium name="DOE Joint Genome Institute"/>
            <consortium name="Mycorrhizal Genomics Consortium"/>
            <person name="Kohler A."/>
            <person name="Kuo A."/>
            <person name="Nagy L.G."/>
            <person name="Floudas D."/>
            <person name="Copeland A."/>
            <person name="Barry K.W."/>
            <person name="Cichocki N."/>
            <person name="Veneault-Fourrey C."/>
            <person name="LaButti K."/>
            <person name="Lindquist E.A."/>
            <person name="Lipzen A."/>
            <person name="Lundell T."/>
            <person name="Morin E."/>
            <person name="Murat C."/>
            <person name="Riley R."/>
            <person name="Ohm R."/>
            <person name="Sun H."/>
            <person name="Tunlid A."/>
            <person name="Henrissat B."/>
            <person name="Grigoriev I.V."/>
            <person name="Hibbett D.S."/>
            <person name="Martin F."/>
        </authorList>
    </citation>
    <scope>NUCLEOTIDE SEQUENCE [LARGE SCALE GENOMIC DNA]</scope>
    <source>
        <strain evidence="8 9">SS14</strain>
    </source>
</reference>
<dbReference type="InterPro" id="IPR029063">
    <property type="entry name" value="SAM-dependent_MTases_sf"/>
</dbReference>
<dbReference type="EC" id="2.1.1.37" evidence="1"/>
<dbReference type="GO" id="GO:0005634">
    <property type="term" value="C:nucleus"/>
    <property type="evidence" value="ECO:0007669"/>
    <property type="project" value="TreeGrafter"/>
</dbReference>
<keyword evidence="2 5" id="KW-0489">Methyltransferase</keyword>
<keyword evidence="3 5" id="KW-0808">Transferase</keyword>
<feature type="region of interest" description="Disordered" evidence="6">
    <location>
        <begin position="205"/>
        <end position="225"/>
    </location>
</feature>
<dbReference type="GO" id="GO:0003886">
    <property type="term" value="F:DNA (cytosine-5-)-methyltransferase activity"/>
    <property type="evidence" value="ECO:0007669"/>
    <property type="project" value="UniProtKB-EC"/>
</dbReference>
<keyword evidence="7" id="KW-0472">Membrane</keyword>
<dbReference type="GO" id="GO:0044027">
    <property type="term" value="P:negative regulation of gene expression via chromosomal CpG island methylation"/>
    <property type="evidence" value="ECO:0007669"/>
    <property type="project" value="TreeGrafter"/>
</dbReference>
<evidence type="ECO:0000256" key="1">
    <source>
        <dbReference type="ARBA" id="ARBA00011975"/>
    </source>
</evidence>
<organism evidence="8 9">
    <name type="scientific">Sphaerobolus stellatus (strain SS14)</name>
    <dbReference type="NCBI Taxonomy" id="990650"/>
    <lineage>
        <taxon>Eukaryota</taxon>
        <taxon>Fungi</taxon>
        <taxon>Dikarya</taxon>
        <taxon>Basidiomycota</taxon>
        <taxon>Agaricomycotina</taxon>
        <taxon>Agaricomycetes</taxon>
        <taxon>Phallomycetidae</taxon>
        <taxon>Geastrales</taxon>
        <taxon>Sphaerobolaceae</taxon>
        <taxon>Sphaerobolus</taxon>
    </lineage>
</organism>
<dbReference type="Proteomes" id="UP000054279">
    <property type="component" value="Unassembled WGS sequence"/>
</dbReference>
<keyword evidence="7" id="KW-1133">Transmembrane helix</keyword>
<keyword evidence="9" id="KW-1185">Reference proteome</keyword>
<proteinExistence type="inferred from homology"/>
<keyword evidence="4 5" id="KW-0949">S-adenosyl-L-methionine</keyword>
<evidence type="ECO:0000256" key="6">
    <source>
        <dbReference type="SAM" id="MobiDB-lite"/>
    </source>
</evidence>
<comment type="similarity">
    <text evidence="5">Belongs to the class I-like SAM-binding methyltransferase superfamily. C5-methyltransferase family.</text>
</comment>
<name>A0A0C9TAJ8_SPHS4</name>
<feature type="compositionally biased region" description="Basic and acidic residues" evidence="6">
    <location>
        <begin position="205"/>
        <end position="219"/>
    </location>
</feature>
<comment type="caution">
    <text evidence="5">Lacks conserved residue(s) required for the propagation of feature annotation.</text>
</comment>
<dbReference type="HOGENOM" id="CLU_006958_2_3_1"/>
<evidence type="ECO:0000256" key="5">
    <source>
        <dbReference type="PROSITE-ProRule" id="PRU01016"/>
    </source>
</evidence>
<dbReference type="GO" id="GO:0003677">
    <property type="term" value="F:DNA binding"/>
    <property type="evidence" value="ECO:0007669"/>
    <property type="project" value="TreeGrafter"/>
</dbReference>
<dbReference type="SUPFAM" id="SSF53335">
    <property type="entry name" value="S-adenosyl-L-methionine-dependent methyltransferases"/>
    <property type="match status" value="1"/>
</dbReference>
<dbReference type="PROSITE" id="PS51679">
    <property type="entry name" value="SAM_MT_C5"/>
    <property type="match status" value="1"/>
</dbReference>
<dbReference type="PANTHER" id="PTHR10629:SF52">
    <property type="entry name" value="DNA (CYTOSINE-5)-METHYLTRANSFERASE 1"/>
    <property type="match status" value="1"/>
</dbReference>
<dbReference type="OrthoDB" id="5376140at2759"/>
<dbReference type="GO" id="GO:0032259">
    <property type="term" value="P:methylation"/>
    <property type="evidence" value="ECO:0007669"/>
    <property type="project" value="UniProtKB-KW"/>
</dbReference>
<gene>
    <name evidence="8" type="ORF">M422DRAFT_272820</name>
</gene>
<evidence type="ECO:0000313" key="8">
    <source>
        <dbReference type="EMBL" id="KIJ26128.1"/>
    </source>
</evidence>
<evidence type="ECO:0000313" key="9">
    <source>
        <dbReference type="Proteomes" id="UP000054279"/>
    </source>
</evidence>
<dbReference type="InterPro" id="IPR001525">
    <property type="entry name" value="C5_MeTfrase"/>
</dbReference>
<dbReference type="PANTHER" id="PTHR10629">
    <property type="entry name" value="CYTOSINE-SPECIFIC METHYLTRANSFERASE"/>
    <property type="match status" value="1"/>
</dbReference>
<dbReference type="EMBL" id="KN837382">
    <property type="protein sequence ID" value="KIJ26128.1"/>
    <property type="molecule type" value="Genomic_DNA"/>
</dbReference>